<dbReference type="OrthoDB" id="3358373at2759"/>
<dbReference type="InterPro" id="IPR020835">
    <property type="entry name" value="Catalase_sf"/>
</dbReference>
<evidence type="ECO:0000313" key="1">
    <source>
        <dbReference type="EMBL" id="PWN97567.1"/>
    </source>
</evidence>
<dbReference type="AlphaFoldDB" id="A0A316Z714"/>
<organism evidence="1 2">
    <name type="scientific">Tilletiopsis washingtonensis</name>
    <dbReference type="NCBI Taxonomy" id="58919"/>
    <lineage>
        <taxon>Eukaryota</taxon>
        <taxon>Fungi</taxon>
        <taxon>Dikarya</taxon>
        <taxon>Basidiomycota</taxon>
        <taxon>Ustilaginomycotina</taxon>
        <taxon>Exobasidiomycetes</taxon>
        <taxon>Entylomatales</taxon>
        <taxon>Entylomatales incertae sedis</taxon>
        <taxon>Tilletiopsis</taxon>
    </lineage>
</organism>
<reference evidence="1 2" key="1">
    <citation type="journal article" date="2018" name="Mol. Biol. Evol.">
        <title>Broad Genomic Sampling Reveals a Smut Pathogenic Ancestry of the Fungal Clade Ustilaginomycotina.</title>
        <authorList>
            <person name="Kijpornyongpan T."/>
            <person name="Mondo S.J."/>
            <person name="Barry K."/>
            <person name="Sandor L."/>
            <person name="Lee J."/>
            <person name="Lipzen A."/>
            <person name="Pangilinan J."/>
            <person name="LaButti K."/>
            <person name="Hainaut M."/>
            <person name="Henrissat B."/>
            <person name="Grigoriev I.V."/>
            <person name="Spatafora J.W."/>
            <person name="Aime M.C."/>
        </authorList>
    </citation>
    <scope>NUCLEOTIDE SEQUENCE [LARGE SCALE GENOMIC DNA]</scope>
    <source>
        <strain evidence="1 2">MCA 4186</strain>
    </source>
</reference>
<proteinExistence type="predicted"/>
<dbReference type="PANTHER" id="PTHR36195:SF4">
    <property type="entry name" value="DOMAIN PROTEIN, PUTATIVE (AFU_ORTHOLOGUE AFUA_5G01990)-RELATED"/>
    <property type="match status" value="1"/>
</dbReference>
<sequence>MTADKYMRWDAAGVEHGAGAEEDALIAEVCAQINESQTRVRDAHHHAFTGTHVKTHGVVKGSLEVLPNLPAHLAQSMFAKQATYPVAIRFSSEPTDLVPDTQRAPRGMAIKVFNVDGEKLRQDGKDPRTQDLEFNNATAIELGNARVTRDIIGLRLKHSDDASALQAELKKRDDYAVQKARDEIPNTPLVAHRQYSQAAMRFGDYVAKLALVPVGDTQKALEAKELPEETNEKTGLRQNLEQFLQQNTATWELQAQLLEDLEQQPVEDARVEWPQDKFPYQTIARLSVPPQECFLPQRVNFWRDQMRLDPWYGLASLQPLGSVNRLRKGVYAASSAHRRRLNGGVPVVSVASVDELPDE</sequence>
<dbReference type="Proteomes" id="UP000245946">
    <property type="component" value="Unassembled WGS sequence"/>
</dbReference>
<dbReference type="Gene3D" id="2.40.180.10">
    <property type="entry name" value="Catalase core domain"/>
    <property type="match status" value="1"/>
</dbReference>
<keyword evidence="2" id="KW-1185">Reference proteome</keyword>
<dbReference type="CDD" id="cd08152">
    <property type="entry name" value="y4iL_like"/>
    <property type="match status" value="1"/>
</dbReference>
<evidence type="ECO:0000313" key="2">
    <source>
        <dbReference type="Proteomes" id="UP000245946"/>
    </source>
</evidence>
<gene>
    <name evidence="1" type="ORF">FA09DRAFT_39295</name>
</gene>
<dbReference type="SUPFAM" id="SSF56634">
    <property type="entry name" value="Heme-dependent catalase-like"/>
    <property type="match status" value="1"/>
</dbReference>
<protein>
    <submittedName>
        <fullName evidence="1">Heme-dependent catalase</fullName>
    </submittedName>
</protein>
<dbReference type="STRING" id="58919.A0A316Z714"/>
<dbReference type="PANTHER" id="PTHR36195">
    <property type="entry name" value="DOMAIN PROTEIN, PUTATIVE (AFU_ORTHOLOGUE AFUA_5G01990)-RELATED-RELATED"/>
    <property type="match status" value="1"/>
</dbReference>
<dbReference type="GeneID" id="37273175"/>
<dbReference type="EMBL" id="KZ819294">
    <property type="protein sequence ID" value="PWN97567.1"/>
    <property type="molecule type" value="Genomic_DNA"/>
</dbReference>
<name>A0A316Z714_9BASI</name>
<dbReference type="GO" id="GO:0020037">
    <property type="term" value="F:heme binding"/>
    <property type="evidence" value="ECO:0007669"/>
    <property type="project" value="InterPro"/>
</dbReference>
<accession>A0A316Z714</accession>
<dbReference type="RefSeq" id="XP_025597846.1">
    <property type="nucleotide sequence ID" value="XM_025745631.1"/>
</dbReference>